<protein>
    <submittedName>
        <fullName evidence="2">NADPH:quinone reductase</fullName>
    </submittedName>
</protein>
<dbReference type="Gene3D" id="3.90.180.10">
    <property type="entry name" value="Medium-chain alcohol dehydrogenases, catalytic domain"/>
    <property type="match status" value="1"/>
</dbReference>
<proteinExistence type="predicted"/>
<dbReference type="Proteomes" id="UP000215199">
    <property type="component" value="Unassembled WGS sequence"/>
</dbReference>
<organism evidence="2 3">
    <name type="scientific">Amycolatopsis vastitatis</name>
    <dbReference type="NCBI Taxonomy" id="1905142"/>
    <lineage>
        <taxon>Bacteria</taxon>
        <taxon>Bacillati</taxon>
        <taxon>Actinomycetota</taxon>
        <taxon>Actinomycetes</taxon>
        <taxon>Pseudonocardiales</taxon>
        <taxon>Pseudonocardiaceae</taxon>
        <taxon>Amycolatopsis</taxon>
    </lineage>
</organism>
<dbReference type="Pfam" id="PF13602">
    <property type="entry name" value="ADH_zinc_N_2"/>
    <property type="match status" value="1"/>
</dbReference>
<dbReference type="OrthoDB" id="3727682at2"/>
<dbReference type="AlphaFoldDB" id="A0A229T1S8"/>
<sequence length="303" mass="31252">MKAVRYDRFSGIDGIYLADVPEPVAGAGEVVVRVEAGALNPGALPALHGSSYTPGRDLAGEIVAVGADVLGFAVGDAVLGRLQSWDAHAQFVAIPADQLVRKPHDLSWDAAGSLSTTPMAGLGAIRAVEPRAGETIVISGASGGVGFTAAQLALRAGARVIGLTSNAHFDLLRHHGIEPVRYGDGERERILAATDRADAFIDTVGGGYLDLAIDLAIDLGVPADRIDTVVDYRGAKEKGVKSLGTTDAGGPPALAELATLAATGDLHIPIAATYPLTAVRDAYQALADRKTHGRIVLHPQDLA</sequence>
<dbReference type="GO" id="GO:0016491">
    <property type="term" value="F:oxidoreductase activity"/>
    <property type="evidence" value="ECO:0007669"/>
    <property type="project" value="InterPro"/>
</dbReference>
<evidence type="ECO:0000313" key="3">
    <source>
        <dbReference type="Proteomes" id="UP000215199"/>
    </source>
</evidence>
<accession>A0A229T1S8</accession>
<dbReference type="Pfam" id="PF08240">
    <property type="entry name" value="ADH_N"/>
    <property type="match status" value="1"/>
</dbReference>
<dbReference type="InterPro" id="IPR013154">
    <property type="entry name" value="ADH-like_N"/>
</dbReference>
<gene>
    <name evidence="2" type="ORF">CF165_26150</name>
</gene>
<dbReference type="PANTHER" id="PTHR43482">
    <property type="entry name" value="PROTEIN AST1-RELATED"/>
    <property type="match status" value="1"/>
</dbReference>
<dbReference type="EMBL" id="NMUL01000027">
    <property type="protein sequence ID" value="OXM64719.1"/>
    <property type="molecule type" value="Genomic_DNA"/>
</dbReference>
<keyword evidence="3" id="KW-1185">Reference proteome</keyword>
<feature type="domain" description="Enoyl reductase (ER)" evidence="1">
    <location>
        <begin position="10"/>
        <end position="297"/>
    </location>
</feature>
<dbReference type="InterPro" id="IPR052585">
    <property type="entry name" value="Lipid_raft_assoc_Zn_ADH"/>
</dbReference>
<dbReference type="Gene3D" id="3.40.50.720">
    <property type="entry name" value="NAD(P)-binding Rossmann-like Domain"/>
    <property type="match status" value="1"/>
</dbReference>
<dbReference type="PANTHER" id="PTHR43482:SF1">
    <property type="entry name" value="PROTEIN AST1-RELATED"/>
    <property type="match status" value="1"/>
</dbReference>
<dbReference type="RefSeq" id="WP_093950215.1">
    <property type="nucleotide sequence ID" value="NZ_NMUL01000027.1"/>
</dbReference>
<dbReference type="InterPro" id="IPR020843">
    <property type="entry name" value="ER"/>
</dbReference>
<dbReference type="InterPro" id="IPR011032">
    <property type="entry name" value="GroES-like_sf"/>
</dbReference>
<dbReference type="SUPFAM" id="SSF50129">
    <property type="entry name" value="GroES-like"/>
    <property type="match status" value="1"/>
</dbReference>
<dbReference type="SMART" id="SM00829">
    <property type="entry name" value="PKS_ER"/>
    <property type="match status" value="1"/>
</dbReference>
<dbReference type="SUPFAM" id="SSF51735">
    <property type="entry name" value="NAD(P)-binding Rossmann-fold domains"/>
    <property type="match status" value="1"/>
</dbReference>
<evidence type="ECO:0000259" key="1">
    <source>
        <dbReference type="SMART" id="SM00829"/>
    </source>
</evidence>
<dbReference type="InterPro" id="IPR036291">
    <property type="entry name" value="NAD(P)-bd_dom_sf"/>
</dbReference>
<name>A0A229T1S8_9PSEU</name>
<reference evidence="3" key="1">
    <citation type="submission" date="2017-07" db="EMBL/GenBank/DDBJ databases">
        <title>Comparative genome mining reveals phylogenetic distribution patterns of secondary metabolites in Amycolatopsis.</title>
        <authorList>
            <person name="Adamek M."/>
            <person name="Alanjary M."/>
            <person name="Sales-Ortells H."/>
            <person name="Goodfellow M."/>
            <person name="Bull A.T."/>
            <person name="Kalinowski J."/>
            <person name="Ziemert N."/>
        </authorList>
    </citation>
    <scope>NUCLEOTIDE SEQUENCE [LARGE SCALE GENOMIC DNA]</scope>
    <source>
        <strain evidence="3">H5</strain>
    </source>
</reference>
<evidence type="ECO:0000313" key="2">
    <source>
        <dbReference type="EMBL" id="OXM64719.1"/>
    </source>
</evidence>
<dbReference type="CDD" id="cd05289">
    <property type="entry name" value="MDR_like_2"/>
    <property type="match status" value="1"/>
</dbReference>
<comment type="caution">
    <text evidence="2">The sequence shown here is derived from an EMBL/GenBank/DDBJ whole genome shotgun (WGS) entry which is preliminary data.</text>
</comment>